<organism evidence="2 3">
    <name type="scientific">Pseudomonas paraeruginosa</name>
    <dbReference type="NCBI Taxonomy" id="2994495"/>
    <lineage>
        <taxon>Bacteria</taxon>
        <taxon>Pseudomonadati</taxon>
        <taxon>Pseudomonadota</taxon>
        <taxon>Gammaproteobacteria</taxon>
        <taxon>Pseudomonadales</taxon>
        <taxon>Pseudomonadaceae</taxon>
        <taxon>Pseudomonas</taxon>
    </lineage>
</organism>
<feature type="region of interest" description="Disordered" evidence="1">
    <location>
        <begin position="1"/>
        <end position="58"/>
    </location>
</feature>
<dbReference type="AlphaFoldDB" id="A0A2R3IN99"/>
<reference evidence="2 3" key="1">
    <citation type="submission" date="2018-02" db="EMBL/GenBank/DDBJ databases">
        <title>FDA/CDC Antimicrobial Resistant Isolate Bank Genome Sequencing.</title>
        <authorList>
            <person name="Benahmed F.H."/>
            <person name="Lutgring J.D."/>
            <person name="Yoo B."/>
            <person name="Machado M."/>
            <person name="Brown A."/>
            <person name="McAllister G."/>
            <person name="Perry A."/>
            <person name="Halpin A.L."/>
            <person name="Vavikolanu K."/>
            <person name="Ott S."/>
            <person name="Zhao X."/>
            <person name="Tallon L.J."/>
            <person name="Sadzewicz L."/>
            <person name="Aluvathingal J."/>
            <person name="Nadendla S."/>
            <person name="Voskania-kordi A."/>
            <person name="Simonyan V."/>
            <person name="Patel J."/>
            <person name="Shawar R.M."/>
        </authorList>
    </citation>
    <scope>NUCLEOTIDE SEQUENCE [LARGE SCALE GENOMIC DNA]</scope>
    <source>
        <strain evidence="2 3">AR_0356</strain>
    </source>
</reference>
<proteinExistence type="predicted"/>
<dbReference type="EMBL" id="CP027169">
    <property type="protein sequence ID" value="AVK03406.1"/>
    <property type="molecule type" value="Genomic_DNA"/>
</dbReference>
<sequence length="58" mass="6493">MGWGKRHSSGWDEQGGGRRPCGSPGRKPGMLAKMAGSRDRHWSGCPFIEKRRRNQNSP</sequence>
<protein>
    <submittedName>
        <fullName evidence="2">Uncharacterized protein</fullName>
    </submittedName>
</protein>
<dbReference type="Proteomes" id="UP000238390">
    <property type="component" value="Chromosome"/>
</dbReference>
<keyword evidence="3" id="KW-1185">Reference proteome</keyword>
<name>A0A2R3IN99_9PSED</name>
<accession>A0A2R3IN99</accession>
<evidence type="ECO:0000313" key="3">
    <source>
        <dbReference type="Proteomes" id="UP000238390"/>
    </source>
</evidence>
<evidence type="ECO:0000256" key="1">
    <source>
        <dbReference type="SAM" id="MobiDB-lite"/>
    </source>
</evidence>
<evidence type="ECO:0000313" key="2">
    <source>
        <dbReference type="EMBL" id="AVK03406.1"/>
    </source>
</evidence>
<feature type="compositionally biased region" description="Low complexity" evidence="1">
    <location>
        <begin position="20"/>
        <end position="29"/>
    </location>
</feature>
<gene>
    <name evidence="2" type="ORF">CSB93_4558</name>
</gene>